<name>A0A3B1C1N7_9ZZZZ</name>
<dbReference type="InterPro" id="IPR029044">
    <property type="entry name" value="Nucleotide-diphossugar_trans"/>
</dbReference>
<evidence type="ECO:0000313" key="4">
    <source>
        <dbReference type="EMBL" id="VAX18513.1"/>
    </source>
</evidence>
<dbReference type="InterPro" id="IPR050065">
    <property type="entry name" value="GlmU-like"/>
</dbReference>
<keyword evidence="1" id="KW-0808">Transferase</keyword>
<reference evidence="4" key="1">
    <citation type="submission" date="2018-06" db="EMBL/GenBank/DDBJ databases">
        <authorList>
            <person name="Zhirakovskaya E."/>
        </authorList>
    </citation>
    <scope>NUCLEOTIDE SEQUENCE</scope>
</reference>
<sequence length="243" mass="27496">MKAVILAAGVASRLRPLTDNTPKCLLKVGDISILERTIDNIAANGIEDIIVVTGYLREMIEDFLTAKYPELNFTFFFNEKYDSTNNVYSLWIAKDVLLGHDMLLMDSDIVFDSRILGQLLNAEHENCLAVNSSVELDEEEVKITLNDDGSIKEINKEIDPKLAVGESIGIQKFDKKLVWRLFTILDIRILDKKDVNIFYEAIFEEAINNGAKIYPVDVENYKCMEIDTAEDLETVADIVDHLS</sequence>
<dbReference type="SUPFAM" id="SSF53448">
    <property type="entry name" value="Nucleotide-diphospho-sugar transferases"/>
    <property type="match status" value="1"/>
</dbReference>
<gene>
    <name evidence="4" type="ORF">MNBD_IGNAVI01-2193</name>
</gene>
<evidence type="ECO:0000259" key="3">
    <source>
        <dbReference type="Pfam" id="PF00483"/>
    </source>
</evidence>
<protein>
    <recommendedName>
        <fullName evidence="3">Nucleotidyl transferase domain-containing protein</fullName>
    </recommendedName>
</protein>
<dbReference type="PANTHER" id="PTHR43584:SF5">
    <property type="entry name" value="PROTEIN LICC"/>
    <property type="match status" value="1"/>
</dbReference>
<dbReference type="EMBL" id="UOGD01000104">
    <property type="protein sequence ID" value="VAX18513.1"/>
    <property type="molecule type" value="Genomic_DNA"/>
</dbReference>
<proteinExistence type="predicted"/>
<dbReference type="InterPro" id="IPR005835">
    <property type="entry name" value="NTP_transferase_dom"/>
</dbReference>
<dbReference type="AlphaFoldDB" id="A0A3B1C1N7"/>
<dbReference type="PANTHER" id="PTHR43584">
    <property type="entry name" value="NUCLEOTIDYL TRANSFERASE"/>
    <property type="match status" value="1"/>
</dbReference>
<feature type="domain" description="Nucleotidyl transferase" evidence="3">
    <location>
        <begin position="2"/>
        <end position="120"/>
    </location>
</feature>
<evidence type="ECO:0000256" key="1">
    <source>
        <dbReference type="ARBA" id="ARBA00022679"/>
    </source>
</evidence>
<evidence type="ECO:0000256" key="2">
    <source>
        <dbReference type="ARBA" id="ARBA00022695"/>
    </source>
</evidence>
<dbReference type="GO" id="GO:0016779">
    <property type="term" value="F:nucleotidyltransferase activity"/>
    <property type="evidence" value="ECO:0007669"/>
    <property type="project" value="UniProtKB-KW"/>
</dbReference>
<accession>A0A3B1C1N7</accession>
<organism evidence="4">
    <name type="scientific">hydrothermal vent metagenome</name>
    <dbReference type="NCBI Taxonomy" id="652676"/>
    <lineage>
        <taxon>unclassified sequences</taxon>
        <taxon>metagenomes</taxon>
        <taxon>ecological metagenomes</taxon>
    </lineage>
</organism>
<keyword evidence="2" id="KW-0548">Nucleotidyltransferase</keyword>
<dbReference type="CDD" id="cd02523">
    <property type="entry name" value="PC_cytidylyltransferase"/>
    <property type="match status" value="1"/>
</dbReference>
<dbReference type="Pfam" id="PF00483">
    <property type="entry name" value="NTP_transferase"/>
    <property type="match status" value="1"/>
</dbReference>
<dbReference type="Gene3D" id="3.90.550.10">
    <property type="entry name" value="Spore Coat Polysaccharide Biosynthesis Protein SpsA, Chain A"/>
    <property type="match status" value="1"/>
</dbReference>